<dbReference type="AlphaFoldDB" id="A0A368FMN8"/>
<organism evidence="1 2">
    <name type="scientific">Ancylostoma caninum</name>
    <name type="common">Dog hookworm</name>
    <dbReference type="NCBI Taxonomy" id="29170"/>
    <lineage>
        <taxon>Eukaryota</taxon>
        <taxon>Metazoa</taxon>
        <taxon>Ecdysozoa</taxon>
        <taxon>Nematoda</taxon>
        <taxon>Chromadorea</taxon>
        <taxon>Rhabditida</taxon>
        <taxon>Rhabditina</taxon>
        <taxon>Rhabditomorpha</taxon>
        <taxon>Strongyloidea</taxon>
        <taxon>Ancylostomatidae</taxon>
        <taxon>Ancylostomatinae</taxon>
        <taxon>Ancylostoma</taxon>
    </lineage>
</organism>
<protein>
    <submittedName>
        <fullName evidence="1">Uncharacterized protein</fullName>
    </submittedName>
</protein>
<dbReference type="EMBL" id="JOJR01001157">
    <property type="protein sequence ID" value="RCN32100.1"/>
    <property type="molecule type" value="Genomic_DNA"/>
</dbReference>
<evidence type="ECO:0000313" key="2">
    <source>
        <dbReference type="Proteomes" id="UP000252519"/>
    </source>
</evidence>
<comment type="caution">
    <text evidence="1">The sequence shown here is derived from an EMBL/GenBank/DDBJ whole genome shotgun (WGS) entry which is preliminary data.</text>
</comment>
<gene>
    <name evidence="1" type="ORF">ANCCAN_22104</name>
</gene>
<reference evidence="1 2" key="1">
    <citation type="submission" date="2014-10" db="EMBL/GenBank/DDBJ databases">
        <title>Draft genome of the hookworm Ancylostoma caninum.</title>
        <authorList>
            <person name="Mitreva M."/>
        </authorList>
    </citation>
    <scope>NUCLEOTIDE SEQUENCE [LARGE SCALE GENOMIC DNA]</scope>
    <source>
        <strain evidence="1 2">Baltimore</strain>
    </source>
</reference>
<dbReference type="OrthoDB" id="5863612at2759"/>
<evidence type="ECO:0000313" key="1">
    <source>
        <dbReference type="EMBL" id="RCN32100.1"/>
    </source>
</evidence>
<accession>A0A368FMN8</accession>
<sequence length="370" mass="41510">MNWKQVFTIVGNPYLAIIDIPITVTYPPKEKILLVKKNQRVPATTITKLKQICPICEIEGYFSRCSGLGPITNVMEFVRKCTGQPFIDGREGVVLEVDLSKLTEPQINGLFAEVVEMKICVTIKGSSIRRLRFPKLTRWTACAPGRPALTLIYNFNLVSVEFPMCKGGCISGAVIQYNPRLPKSIIEIILREQELNLACGLGVGGFSMLDFVRACAGKPFIKPEGVVVVIDSNQVSELEFNAFCSKAVYMEVCIRISDSNWRSIRCPHLKEIRPCAPGRPVFEIVNNMHLSTIDIPLTVAFAPDVIAFIIKGNPLLPVDWLRQMRRRCKRCQIEEATGLSSFSKPRRSTCVLRELKVGFRLWSLPVGVHR</sequence>
<dbReference type="Proteomes" id="UP000252519">
    <property type="component" value="Unassembled WGS sequence"/>
</dbReference>
<name>A0A368FMN8_ANCCA</name>
<dbReference type="STRING" id="29170.A0A368FMN8"/>
<keyword evidence="2" id="KW-1185">Reference proteome</keyword>
<proteinExistence type="predicted"/>